<dbReference type="Pfam" id="PF00253">
    <property type="entry name" value="Ribosomal_S14"/>
    <property type="match status" value="1"/>
</dbReference>
<dbReference type="GO" id="GO:0002181">
    <property type="term" value="P:cytoplasmic translation"/>
    <property type="evidence" value="ECO:0007669"/>
    <property type="project" value="TreeGrafter"/>
</dbReference>
<dbReference type="GO" id="GO:0008270">
    <property type="term" value="F:zinc ion binding"/>
    <property type="evidence" value="ECO:0007669"/>
    <property type="project" value="InterPro"/>
</dbReference>
<dbReference type="PANTHER" id="PTHR12010:SF2">
    <property type="entry name" value="40S RIBOSOMAL PROTEIN S29"/>
    <property type="match status" value="1"/>
</dbReference>
<dbReference type="OrthoDB" id="10252683at2759"/>
<name>A0A3P8E631_HELPZ</name>
<dbReference type="EMBL" id="UZAH01035261">
    <property type="protein sequence ID" value="VDP39904.1"/>
    <property type="molecule type" value="Genomic_DNA"/>
</dbReference>
<evidence type="ECO:0000313" key="4">
    <source>
        <dbReference type="EMBL" id="VDP39904.1"/>
    </source>
</evidence>
<keyword evidence="2" id="KW-0689">Ribosomal protein</keyword>
<dbReference type="InterPro" id="IPR001209">
    <property type="entry name" value="Ribosomal_uS14"/>
</dbReference>
<proteinExistence type="inferred from homology"/>
<gene>
    <name evidence="4" type="ORF">HPBE_LOCUS23615</name>
</gene>
<evidence type="ECO:0008006" key="5">
    <source>
        <dbReference type="Google" id="ProtNLM"/>
    </source>
</evidence>
<dbReference type="PANTHER" id="PTHR12010">
    <property type="entry name" value="40S RIBOSOMAL PROTEIN S29"/>
    <property type="match status" value="1"/>
</dbReference>
<comment type="similarity">
    <text evidence="1">Belongs to the universal ribosomal protein uS14 family.</text>
</comment>
<reference evidence="4" key="1">
    <citation type="submission" date="2018-11" db="EMBL/GenBank/DDBJ databases">
        <authorList>
            <consortium name="Pathogen Informatics"/>
        </authorList>
    </citation>
    <scope>NUCLEOTIDE SEQUENCE [LARGE SCALE GENOMIC DNA]</scope>
</reference>
<keyword evidence="3" id="KW-0687">Ribonucleoprotein</keyword>
<dbReference type="InterPro" id="IPR039744">
    <property type="entry name" value="RIbosomal_uS14_euk_arc"/>
</dbReference>
<dbReference type="GO" id="GO:0003735">
    <property type="term" value="F:structural constituent of ribosome"/>
    <property type="evidence" value="ECO:0007669"/>
    <property type="project" value="InterPro"/>
</dbReference>
<evidence type="ECO:0000256" key="1">
    <source>
        <dbReference type="ARBA" id="ARBA00009083"/>
    </source>
</evidence>
<evidence type="ECO:0000256" key="2">
    <source>
        <dbReference type="ARBA" id="ARBA00022980"/>
    </source>
</evidence>
<dbReference type="Gene3D" id="4.10.830.10">
    <property type="entry name" value="30s Ribosomal Protein S14, Chain N"/>
    <property type="match status" value="1"/>
</dbReference>
<organism evidence="4">
    <name type="scientific">Heligmosomoides polygyrus</name>
    <name type="common">Parasitic roundworm</name>
    <dbReference type="NCBI Taxonomy" id="6339"/>
    <lineage>
        <taxon>Eukaryota</taxon>
        <taxon>Metazoa</taxon>
        <taxon>Ecdysozoa</taxon>
        <taxon>Nematoda</taxon>
        <taxon>Chromadorea</taxon>
        <taxon>Rhabditida</taxon>
        <taxon>Rhabditina</taxon>
        <taxon>Rhabditomorpha</taxon>
        <taxon>Strongyloidea</taxon>
        <taxon>Heligmosomidae</taxon>
        <taxon>Heligmosomoides</taxon>
    </lineage>
</organism>
<dbReference type="AlphaFoldDB" id="A0A3P8E631"/>
<dbReference type="GO" id="GO:0022627">
    <property type="term" value="C:cytosolic small ribosomal subunit"/>
    <property type="evidence" value="ECO:0007669"/>
    <property type="project" value="TreeGrafter"/>
</dbReference>
<dbReference type="InterPro" id="IPR043140">
    <property type="entry name" value="Ribosomal_uS14_sf"/>
</dbReference>
<protein>
    <recommendedName>
        <fullName evidence="5">40S ribosomal protein S29</fullName>
    </recommendedName>
</protein>
<evidence type="ECO:0000256" key="3">
    <source>
        <dbReference type="ARBA" id="ARBA00023274"/>
    </source>
</evidence>
<accession>A0A3P8E631</accession>
<sequence length="113" mass="12555">MGRPPTRWQTHSQGLSESGICLTGCKQPEIERSGRVVVPAEKSSSRQKDHQSIKLKSLWASPICGSLIPASSVPDPALVESAHHGLIRKYGLHMCRRCFREYAKDIGFKKLVD</sequence>